<evidence type="ECO:0000313" key="1">
    <source>
        <dbReference type="EMBL" id="QLL73867.1"/>
    </source>
</evidence>
<accession>A0A7H9E903</accession>
<proteinExistence type="predicted"/>
<name>A0A7H9E903_9LACO</name>
<evidence type="ECO:0000313" key="2">
    <source>
        <dbReference type="Proteomes" id="UP000510660"/>
    </source>
</evidence>
<dbReference type="AlphaFoldDB" id="A0A7H9E903"/>
<gene>
    <name evidence="1" type="ORF">GTO85_05560</name>
</gene>
<sequence>MKMASFEDQLNNYRKQLSKLVPNTEQKLKANKAGAEVYQKRLAEVTKAKHYSNKKDEKYGHMADHIEISDKNSDEVADGSATVGWPNRYHAMNAMRLNDGTIHIKADHFVDITREESNDAVVEAQAKALGFKKGG</sequence>
<dbReference type="Proteomes" id="UP000510660">
    <property type="component" value="Chromosome"/>
</dbReference>
<reference evidence="1 2" key="1">
    <citation type="submission" date="2020-01" db="EMBL/GenBank/DDBJ databases">
        <title>Complete and circular genome sequences of six lactobacillus isolates from horses.</title>
        <authorList>
            <person name="Hassan H.M."/>
        </authorList>
    </citation>
    <scope>NUCLEOTIDE SEQUENCE [LARGE SCALE GENOMIC DNA]</scope>
    <source>
        <strain evidence="1 2">1D</strain>
    </source>
</reference>
<protein>
    <submittedName>
        <fullName evidence="1">HK97 gp10 family phage protein</fullName>
    </submittedName>
</protein>
<dbReference type="EMBL" id="CP047415">
    <property type="protein sequence ID" value="QLL73867.1"/>
    <property type="molecule type" value="Genomic_DNA"/>
</dbReference>
<organism evidence="1 2">
    <name type="scientific">Lactobacillus crispatus</name>
    <dbReference type="NCBI Taxonomy" id="47770"/>
    <lineage>
        <taxon>Bacteria</taxon>
        <taxon>Bacillati</taxon>
        <taxon>Bacillota</taxon>
        <taxon>Bacilli</taxon>
        <taxon>Lactobacillales</taxon>
        <taxon>Lactobacillaceae</taxon>
        <taxon>Lactobacillus</taxon>
    </lineage>
</organism>